<dbReference type="EMBL" id="KQ414568">
    <property type="protein sequence ID" value="KOC71377.1"/>
    <property type="molecule type" value="Genomic_DNA"/>
</dbReference>
<organism evidence="1 2">
    <name type="scientific">Habropoda laboriosa</name>
    <dbReference type="NCBI Taxonomy" id="597456"/>
    <lineage>
        <taxon>Eukaryota</taxon>
        <taxon>Metazoa</taxon>
        <taxon>Ecdysozoa</taxon>
        <taxon>Arthropoda</taxon>
        <taxon>Hexapoda</taxon>
        <taxon>Insecta</taxon>
        <taxon>Pterygota</taxon>
        <taxon>Neoptera</taxon>
        <taxon>Endopterygota</taxon>
        <taxon>Hymenoptera</taxon>
        <taxon>Apocrita</taxon>
        <taxon>Aculeata</taxon>
        <taxon>Apoidea</taxon>
        <taxon>Anthophila</taxon>
        <taxon>Apidae</taxon>
        <taxon>Habropoda</taxon>
    </lineage>
</organism>
<dbReference type="AlphaFoldDB" id="A0A0L7RKC1"/>
<evidence type="ECO:0000313" key="2">
    <source>
        <dbReference type="Proteomes" id="UP000053825"/>
    </source>
</evidence>
<reference evidence="1 2" key="1">
    <citation type="submission" date="2015-07" db="EMBL/GenBank/DDBJ databases">
        <title>The genome of Habropoda laboriosa.</title>
        <authorList>
            <person name="Pan H."/>
            <person name="Kapheim K."/>
        </authorList>
    </citation>
    <scope>NUCLEOTIDE SEQUENCE [LARGE SCALE GENOMIC DNA]</scope>
    <source>
        <strain evidence="1">0110345459</strain>
    </source>
</reference>
<dbReference type="Proteomes" id="UP000053825">
    <property type="component" value="Unassembled WGS sequence"/>
</dbReference>
<name>A0A0L7RKC1_9HYME</name>
<evidence type="ECO:0000313" key="1">
    <source>
        <dbReference type="EMBL" id="KOC71377.1"/>
    </source>
</evidence>
<sequence>MLQLSIETNRLTELVRNENLKPSNCNLSLNYLSVNYMYSYTYGAYQLKQAPGYYTDHIIIAIIK</sequence>
<gene>
    <name evidence="1" type="ORF">WH47_02422</name>
</gene>
<proteinExistence type="predicted"/>
<keyword evidence="2" id="KW-1185">Reference proteome</keyword>
<protein>
    <submittedName>
        <fullName evidence="1">Uncharacterized protein</fullName>
    </submittedName>
</protein>
<accession>A0A0L7RKC1</accession>